<evidence type="ECO:0000313" key="2">
    <source>
        <dbReference type="Proteomes" id="UP000544122"/>
    </source>
</evidence>
<evidence type="ECO:0000313" key="1">
    <source>
        <dbReference type="EMBL" id="NOJ43523.1"/>
    </source>
</evidence>
<dbReference type="GO" id="GO:0003677">
    <property type="term" value="F:DNA binding"/>
    <property type="evidence" value="ECO:0007669"/>
    <property type="project" value="InterPro"/>
</dbReference>
<dbReference type="Gene3D" id="3.40.50.1390">
    <property type="entry name" value="Resolvase, N-terminal catalytic domain"/>
    <property type="match status" value="1"/>
</dbReference>
<dbReference type="InterPro" id="IPR036162">
    <property type="entry name" value="Resolvase-like_N_sf"/>
</dbReference>
<protein>
    <submittedName>
        <fullName evidence="1">Recombinase family protein</fullName>
    </submittedName>
</protein>
<dbReference type="AlphaFoldDB" id="A0A7Y4GXG1"/>
<organism evidence="1 2">
    <name type="scientific">Bradyrhizobium australiense</name>
    <dbReference type="NCBI Taxonomy" id="2721161"/>
    <lineage>
        <taxon>Bacteria</taxon>
        <taxon>Pseudomonadati</taxon>
        <taxon>Pseudomonadota</taxon>
        <taxon>Alphaproteobacteria</taxon>
        <taxon>Hyphomicrobiales</taxon>
        <taxon>Nitrobacteraceae</taxon>
        <taxon>Bradyrhizobium</taxon>
    </lineage>
</organism>
<keyword evidence="2" id="KW-1185">Reference proteome</keyword>
<reference evidence="1 2" key="1">
    <citation type="submission" date="2020-03" db="EMBL/GenBank/DDBJ databases">
        <title>Bradyrhizobium diversity isolated from nodules of Indigofera sp.</title>
        <authorList>
            <person name="Klepa M."/>
            <person name="Helene L."/>
            <person name="Hungria M."/>
        </authorList>
    </citation>
    <scope>NUCLEOTIDE SEQUENCE [LARGE SCALE GENOMIC DNA]</scope>
    <source>
        <strain evidence="1 2">WSM 1791</strain>
    </source>
</reference>
<dbReference type="Proteomes" id="UP000544122">
    <property type="component" value="Unassembled WGS sequence"/>
</dbReference>
<comment type="caution">
    <text evidence="1">The sequence shown here is derived from an EMBL/GenBank/DDBJ whole genome shotgun (WGS) entry which is preliminary data.</text>
</comment>
<name>A0A7Y4GXG1_9BRAD</name>
<dbReference type="GO" id="GO:0000150">
    <property type="term" value="F:DNA strand exchange activity"/>
    <property type="evidence" value="ECO:0007669"/>
    <property type="project" value="InterPro"/>
</dbReference>
<accession>A0A7Y4GXG1</accession>
<sequence>MSSDHQKYSNQAELIAAYAASRGLTIVRTHADEGLSRFGIGWSDCLKEFIADVHRNAQVLIAS</sequence>
<dbReference type="EMBL" id="JAAVLX010000010">
    <property type="protein sequence ID" value="NOJ43523.1"/>
    <property type="molecule type" value="Genomic_DNA"/>
</dbReference>
<gene>
    <name evidence="1" type="ORF">HCN58_28850</name>
</gene>
<proteinExistence type="predicted"/>
<dbReference type="RefSeq" id="WP_171582721.1">
    <property type="nucleotide sequence ID" value="NZ_JAAVLX010000010.1"/>
</dbReference>